<reference evidence="2" key="1">
    <citation type="submission" date="2022-12" db="EMBL/GenBank/DDBJ databases">
        <title>Genome sequence of HCMS5-2.</title>
        <authorList>
            <person name="Woo H."/>
        </authorList>
    </citation>
    <scope>NUCLEOTIDE SEQUENCE</scope>
    <source>
        <strain evidence="2">HCMS5-2</strain>
    </source>
</reference>
<dbReference type="EMBL" id="JAPWGM010000002">
    <property type="protein sequence ID" value="MCZ4244079.1"/>
    <property type="molecule type" value="Genomic_DNA"/>
</dbReference>
<comment type="caution">
    <text evidence="2">The sequence shown here is derived from an EMBL/GenBank/DDBJ whole genome shotgun (WGS) entry which is preliminary data.</text>
</comment>
<dbReference type="Pfam" id="PF16153">
    <property type="entry name" value="DUF4861"/>
    <property type="match status" value="1"/>
</dbReference>
<keyword evidence="3" id="KW-1185">Reference proteome</keyword>
<dbReference type="RefSeq" id="WP_269427144.1">
    <property type="nucleotide sequence ID" value="NZ_JAPWGM010000002.1"/>
</dbReference>
<gene>
    <name evidence="2" type="ORF">O0955_08675</name>
</gene>
<proteinExistence type="predicted"/>
<sequence length="424" mass="47620">MKKIICVIFLWFCVAMAFAQKKELTLINPLAQFRVDELIVIKRFSVQNLLNGKNKFSFLNVTDPSGKSVFVQYNDVNLDGIWDEAVFLHSFKPSEKISFKITGTNQENKGAVVRAHVRHRRKNADDTFAAAINRDSIPAGQPNTDFSKTKLPPFLTEGPAWENDKVGFRLYFDVRNGKDIWGKTTPAMMMDTVGANPSLIYHNRAVWGMDVYKVGSSLSAGALALNIKLKNGKDSLIRLGGKNMGAVIYQKIADGPLVAKFKITYPKWNFATGYNPIFLEEEISIWGGQYFYESKIKLIGAPENASLVTGFADLFKIEAGSVTGKSTQAFYSYGLQSENKDNLGLAIMAPKAEFMASGKSAATEKDIKNSYIVSLKIPDKELTTFRFYAAWEPTDKRFEDKKSFIQFLEQQTAGYDAKIRMQWK</sequence>
<feature type="signal peptide" evidence="1">
    <location>
        <begin position="1"/>
        <end position="19"/>
    </location>
</feature>
<dbReference type="InterPro" id="IPR032342">
    <property type="entry name" value="DUF4861"/>
</dbReference>
<evidence type="ECO:0000313" key="2">
    <source>
        <dbReference type="EMBL" id="MCZ4244079.1"/>
    </source>
</evidence>
<evidence type="ECO:0000256" key="1">
    <source>
        <dbReference type="SAM" id="SignalP"/>
    </source>
</evidence>
<keyword evidence="1" id="KW-0732">Signal</keyword>
<name>A0ABT4LBA0_9SPHI</name>
<protein>
    <submittedName>
        <fullName evidence="2">DUF4861 family protein</fullName>
    </submittedName>
</protein>
<accession>A0ABT4LBA0</accession>
<feature type="chain" id="PRO_5047294623" evidence="1">
    <location>
        <begin position="20"/>
        <end position="424"/>
    </location>
</feature>
<organism evidence="2 3">
    <name type="scientific">Pedobacter punctiformis</name>
    <dbReference type="NCBI Taxonomy" id="3004097"/>
    <lineage>
        <taxon>Bacteria</taxon>
        <taxon>Pseudomonadati</taxon>
        <taxon>Bacteroidota</taxon>
        <taxon>Sphingobacteriia</taxon>
        <taxon>Sphingobacteriales</taxon>
        <taxon>Sphingobacteriaceae</taxon>
        <taxon>Pedobacter</taxon>
    </lineage>
</organism>
<dbReference type="Proteomes" id="UP001144347">
    <property type="component" value="Unassembled WGS sequence"/>
</dbReference>
<evidence type="ECO:0000313" key="3">
    <source>
        <dbReference type="Proteomes" id="UP001144347"/>
    </source>
</evidence>